<sequence length="657" mass="74726">MKSGILLWNKGLFQQQARSITWIAVFFTLTLIIMLPLSILIDHLTRAASGQFTAPFSYSNYQINPVFQFSYAFQLIVYAIFPILLGIILVNFTTKKAATDFMHSLPFTRQTILTNTYLAGTAALLVPLLITGVLLAILLPFLNDQFYNFVDILGWMGLSFLIVLLLFIFTITIGMFVGNGLLHAGLTYLMIFVPAGLIVLVLFNLQYYVKGLALTNYAENIMTNGMFFVRLTMLLDDPFSLTEYAIYTLIAALFTAASYIAYTKRPSEATDQTIVFPFFRYLFLYVLTFFAMLVAGFFFSEIQQGNFAWTVVGYVLGAFIGYTILQMILQKTLRLVWPWKGFVVYGVFVALLIIPVNLAAGFYENTVPEANEVQSVSINNMYSDSEVRYMESVESIEQVIAIHETLTDEAVSNSYNTDFISIEYKLKDGGTLSREYRVPYELVADLTEELRRNEEYKLMNEPIFRMQQNNEISYLSLSLNNSAEETRITDIDQIGELMDAIEKDVRETPSRWQFSSGNDNYLGSIFFEGLDEDHQFPPGISLYMDYTNTIEWLKENNYTEGMLAPEELESVIVVPEWTGDWSMEYDEILYNNGDINQLPDPKYIATENEEIQEIYSAVTKGAGRDYTVIVPQNGSYTTLSFTAENAPDFIKDALPLP</sequence>
<dbReference type="InterPro" id="IPR053046">
    <property type="entry name" value="ABC-5_transporter"/>
</dbReference>
<feature type="transmembrane region" description="Helical" evidence="1">
    <location>
        <begin position="189"/>
        <end position="209"/>
    </location>
</feature>
<keyword evidence="1" id="KW-0472">Membrane</keyword>
<dbReference type="AlphaFoldDB" id="A0A0C2RLB7"/>
<feature type="transmembrane region" description="Helical" evidence="1">
    <location>
        <begin position="20"/>
        <end position="41"/>
    </location>
</feature>
<dbReference type="OrthoDB" id="1706490at2"/>
<keyword evidence="1" id="KW-1133">Transmembrane helix</keyword>
<feature type="transmembrane region" description="Helical" evidence="1">
    <location>
        <begin position="306"/>
        <end position="329"/>
    </location>
</feature>
<dbReference type="PANTHER" id="PTHR39177">
    <property type="entry name" value="ABC TRANSPORTER PERMEASE YTRC-RELATED"/>
    <property type="match status" value="1"/>
</dbReference>
<protein>
    <recommendedName>
        <fullName evidence="4">Multidrug ABC transporter permease</fullName>
    </recommendedName>
</protein>
<comment type="caution">
    <text evidence="2">The sequence shown here is derived from an EMBL/GenBank/DDBJ whole genome shotgun (WGS) entry which is preliminary data.</text>
</comment>
<feature type="transmembrane region" description="Helical" evidence="1">
    <location>
        <begin position="152"/>
        <end position="177"/>
    </location>
</feature>
<feature type="transmembrane region" description="Helical" evidence="1">
    <location>
        <begin position="112"/>
        <end position="140"/>
    </location>
</feature>
<feature type="transmembrane region" description="Helical" evidence="1">
    <location>
        <begin position="341"/>
        <end position="363"/>
    </location>
</feature>
<accession>A0A0C2RLB7</accession>
<name>A0A0C2RLB7_9BACL</name>
<dbReference type="PATRIC" id="fig|220754.4.peg.921"/>
<evidence type="ECO:0008006" key="4">
    <source>
        <dbReference type="Google" id="ProtNLM"/>
    </source>
</evidence>
<reference evidence="2 3" key="1">
    <citation type="submission" date="2015-01" db="EMBL/GenBank/DDBJ databases">
        <title>Jeotgalibacillus campisalis genome sequencing.</title>
        <authorList>
            <person name="Goh K.M."/>
            <person name="Chan K.-G."/>
            <person name="Yaakop A.S."/>
            <person name="Ee R."/>
            <person name="Gan H.M."/>
            <person name="Chan C.S."/>
        </authorList>
    </citation>
    <scope>NUCLEOTIDE SEQUENCE [LARGE SCALE GENOMIC DNA]</scope>
    <source>
        <strain evidence="2 3">SF-57</strain>
    </source>
</reference>
<evidence type="ECO:0000313" key="3">
    <source>
        <dbReference type="Proteomes" id="UP000031972"/>
    </source>
</evidence>
<keyword evidence="1" id="KW-0812">Transmembrane</keyword>
<feature type="transmembrane region" description="Helical" evidence="1">
    <location>
        <begin position="244"/>
        <end position="262"/>
    </location>
</feature>
<organism evidence="2 3">
    <name type="scientific">Jeotgalibacillus campisalis</name>
    <dbReference type="NCBI Taxonomy" id="220754"/>
    <lineage>
        <taxon>Bacteria</taxon>
        <taxon>Bacillati</taxon>
        <taxon>Bacillota</taxon>
        <taxon>Bacilli</taxon>
        <taxon>Bacillales</taxon>
        <taxon>Caryophanaceae</taxon>
        <taxon>Jeotgalibacillus</taxon>
    </lineage>
</organism>
<gene>
    <name evidence="2" type="ORF">KR50_09010</name>
</gene>
<dbReference type="Proteomes" id="UP000031972">
    <property type="component" value="Unassembled WGS sequence"/>
</dbReference>
<evidence type="ECO:0000256" key="1">
    <source>
        <dbReference type="SAM" id="Phobius"/>
    </source>
</evidence>
<feature type="transmembrane region" description="Helical" evidence="1">
    <location>
        <begin position="282"/>
        <end position="300"/>
    </location>
</feature>
<dbReference type="PANTHER" id="PTHR39177:SF1">
    <property type="entry name" value="ABC TRANSPORTER PERMEASE YTRC-RELATED"/>
    <property type="match status" value="1"/>
</dbReference>
<keyword evidence="3" id="KW-1185">Reference proteome</keyword>
<proteinExistence type="predicted"/>
<dbReference type="EMBL" id="JXRR01000008">
    <property type="protein sequence ID" value="KIL51020.1"/>
    <property type="molecule type" value="Genomic_DNA"/>
</dbReference>
<feature type="transmembrane region" description="Helical" evidence="1">
    <location>
        <begin position="71"/>
        <end position="92"/>
    </location>
</feature>
<dbReference type="RefSeq" id="WP_041055340.1">
    <property type="nucleotide sequence ID" value="NZ_JXRR01000008.1"/>
</dbReference>
<evidence type="ECO:0000313" key="2">
    <source>
        <dbReference type="EMBL" id="KIL51020.1"/>
    </source>
</evidence>